<dbReference type="AlphaFoldDB" id="A0A3A4R2K0"/>
<organism evidence="4 5">
    <name type="scientific">Candidatus Auribacter fodinae</name>
    <dbReference type="NCBI Taxonomy" id="2093366"/>
    <lineage>
        <taxon>Bacteria</taxon>
        <taxon>Pseudomonadati</taxon>
        <taxon>Candidatus Auribacterota</taxon>
        <taxon>Candidatus Auribacteria</taxon>
        <taxon>Candidatus Auribacterales</taxon>
        <taxon>Candidatus Auribacteraceae</taxon>
        <taxon>Candidatus Auribacter</taxon>
    </lineage>
</organism>
<dbReference type="Pfam" id="PF13483">
    <property type="entry name" value="Lactamase_B_3"/>
    <property type="match status" value="1"/>
</dbReference>
<reference evidence="4 5" key="1">
    <citation type="journal article" date="2017" name="ISME J.">
        <title>Energy and carbon metabolisms in a deep terrestrial subsurface fluid microbial community.</title>
        <authorList>
            <person name="Momper L."/>
            <person name="Jungbluth S.P."/>
            <person name="Lee M.D."/>
            <person name="Amend J.P."/>
        </authorList>
    </citation>
    <scope>NUCLEOTIDE SEQUENCE [LARGE SCALE GENOMIC DNA]</scope>
    <source>
        <strain evidence="4">SURF_26</strain>
    </source>
</reference>
<sequence length="226" mass="24847">MITITYYGHSNVLIQNERVKIVIDPFFTNNPLNTVSDIHAIKPDYIIVTHAHSDHIGDTVVIAKHSSALVVSNFEIVNRIRKSGINAHALYISGTMSIPGGWLKFTPAAHGSSFEDGAYGGLAMGVLIHLDGKTIYHAGDTGLTYEFKGLGELYDIDLALLPVGGNYTMDVKDAAVASRWLNARLVVPIHYDTWDLIKLHQEDIEEHLKPVVPVQLIAVGKSFCME</sequence>
<dbReference type="EMBL" id="QZJZ01000031">
    <property type="protein sequence ID" value="RJP60315.1"/>
    <property type="molecule type" value="Genomic_DNA"/>
</dbReference>
<dbReference type="InterPro" id="IPR001279">
    <property type="entry name" value="Metallo-B-lactamas"/>
</dbReference>
<dbReference type="InterPro" id="IPR036866">
    <property type="entry name" value="RibonucZ/Hydroxyglut_hydro"/>
</dbReference>
<dbReference type="InterPro" id="IPR022877">
    <property type="entry name" value="UPF0173"/>
</dbReference>
<dbReference type="SUPFAM" id="SSF56281">
    <property type="entry name" value="Metallo-hydrolase/oxidoreductase"/>
    <property type="match status" value="1"/>
</dbReference>
<accession>A0A3A4R2K0</accession>
<evidence type="ECO:0000256" key="2">
    <source>
        <dbReference type="HAMAP-Rule" id="MF_00457"/>
    </source>
</evidence>
<comment type="caution">
    <text evidence="4">The sequence shown here is derived from an EMBL/GenBank/DDBJ whole genome shotgun (WGS) entry which is preliminary data.</text>
</comment>
<dbReference type="Proteomes" id="UP000266426">
    <property type="component" value="Unassembled WGS sequence"/>
</dbReference>
<dbReference type="InterPro" id="IPR050114">
    <property type="entry name" value="UPF0173_UPF0282_UlaG_hydrolase"/>
</dbReference>
<dbReference type="Gene3D" id="3.60.15.10">
    <property type="entry name" value="Ribonuclease Z/Hydroxyacylglutathione hydrolase-like"/>
    <property type="match status" value="1"/>
</dbReference>
<dbReference type="SMART" id="SM00849">
    <property type="entry name" value="Lactamase_B"/>
    <property type="match status" value="1"/>
</dbReference>
<dbReference type="HAMAP" id="MF_00457">
    <property type="entry name" value="UPF0173"/>
    <property type="match status" value="1"/>
</dbReference>
<dbReference type="NCBIfam" id="NF001911">
    <property type="entry name" value="PRK00685.1"/>
    <property type="match status" value="1"/>
</dbReference>
<evidence type="ECO:0000259" key="3">
    <source>
        <dbReference type="SMART" id="SM00849"/>
    </source>
</evidence>
<feature type="domain" description="Metallo-beta-lactamase" evidence="3">
    <location>
        <begin position="8"/>
        <end position="190"/>
    </location>
</feature>
<protein>
    <recommendedName>
        <fullName evidence="2">UPF0173 metal-dependent hydrolase C4541_04525</fullName>
    </recommendedName>
</protein>
<evidence type="ECO:0000313" key="5">
    <source>
        <dbReference type="Proteomes" id="UP000266426"/>
    </source>
</evidence>
<dbReference type="PANTHER" id="PTHR43546:SF3">
    <property type="entry name" value="UPF0173 METAL-DEPENDENT HYDROLASE MJ1163"/>
    <property type="match status" value="1"/>
</dbReference>
<evidence type="ECO:0000313" key="4">
    <source>
        <dbReference type="EMBL" id="RJP60315.1"/>
    </source>
</evidence>
<keyword evidence="1 2" id="KW-0378">Hydrolase</keyword>
<proteinExistence type="inferred from homology"/>
<gene>
    <name evidence="4" type="ORF">C4541_04525</name>
</gene>
<dbReference type="GO" id="GO:0016787">
    <property type="term" value="F:hydrolase activity"/>
    <property type="evidence" value="ECO:0007669"/>
    <property type="project" value="UniProtKB-UniRule"/>
</dbReference>
<comment type="similarity">
    <text evidence="2">Belongs to the UPF0173 family.</text>
</comment>
<evidence type="ECO:0000256" key="1">
    <source>
        <dbReference type="ARBA" id="ARBA00022801"/>
    </source>
</evidence>
<name>A0A3A4R2K0_9BACT</name>
<dbReference type="PANTHER" id="PTHR43546">
    <property type="entry name" value="UPF0173 METAL-DEPENDENT HYDROLASE MJ1163-RELATED"/>
    <property type="match status" value="1"/>
</dbReference>